<dbReference type="AlphaFoldDB" id="A0A0N5CLA9"/>
<evidence type="ECO:0000313" key="3">
    <source>
        <dbReference type="WBParaSite" id="TCLT_0000089001-mRNA-1"/>
    </source>
</evidence>
<sequence length="120" mass="13367">MGHLNNYKQLVVGDATKQRIAERLRNLQLDDDILDKHLEWLNLPGIYGLDHFVLSLDKNTDNNVLIPIPSKKATTSRLCGTKLVEAIVKLCNGCVKPAGAKAVSVKRWLRNRSNFASSLS</sequence>
<dbReference type="EMBL" id="UYYF01000085">
    <property type="protein sequence ID" value="VDM96054.1"/>
    <property type="molecule type" value="Genomic_DNA"/>
</dbReference>
<dbReference type="Proteomes" id="UP000276776">
    <property type="component" value="Unassembled WGS sequence"/>
</dbReference>
<reference evidence="1 2" key="2">
    <citation type="submission" date="2018-11" db="EMBL/GenBank/DDBJ databases">
        <authorList>
            <consortium name="Pathogen Informatics"/>
        </authorList>
    </citation>
    <scope>NUCLEOTIDE SEQUENCE [LARGE SCALE GENOMIC DNA]</scope>
</reference>
<proteinExistence type="predicted"/>
<evidence type="ECO:0000313" key="2">
    <source>
        <dbReference type="Proteomes" id="UP000276776"/>
    </source>
</evidence>
<protein>
    <submittedName>
        <fullName evidence="3">Reverse transcriptase domain-containing protein</fullName>
    </submittedName>
</protein>
<keyword evidence="2" id="KW-1185">Reference proteome</keyword>
<gene>
    <name evidence="1" type="ORF">TCLT_LOCUS891</name>
</gene>
<accession>A0A0N5CLA9</accession>
<evidence type="ECO:0000313" key="1">
    <source>
        <dbReference type="EMBL" id="VDM96054.1"/>
    </source>
</evidence>
<dbReference type="WBParaSite" id="TCLT_0000089001-mRNA-1">
    <property type="protein sequence ID" value="TCLT_0000089001-mRNA-1"/>
    <property type="gene ID" value="TCLT_0000089001"/>
</dbReference>
<name>A0A0N5CLA9_THECL</name>
<reference evidence="3" key="1">
    <citation type="submission" date="2017-02" db="UniProtKB">
        <authorList>
            <consortium name="WormBaseParasite"/>
        </authorList>
    </citation>
    <scope>IDENTIFICATION</scope>
</reference>
<organism evidence="3">
    <name type="scientific">Thelazia callipaeda</name>
    <name type="common">Oriental eyeworm</name>
    <name type="synonym">Parasitic nematode</name>
    <dbReference type="NCBI Taxonomy" id="103827"/>
    <lineage>
        <taxon>Eukaryota</taxon>
        <taxon>Metazoa</taxon>
        <taxon>Ecdysozoa</taxon>
        <taxon>Nematoda</taxon>
        <taxon>Chromadorea</taxon>
        <taxon>Rhabditida</taxon>
        <taxon>Spirurina</taxon>
        <taxon>Spiruromorpha</taxon>
        <taxon>Thelazioidea</taxon>
        <taxon>Thelaziidae</taxon>
        <taxon>Thelazia</taxon>
    </lineage>
</organism>
<dbReference type="OrthoDB" id="5846338at2759"/>